<dbReference type="PROSITE" id="PS50181">
    <property type="entry name" value="FBOX"/>
    <property type="match status" value="1"/>
</dbReference>
<keyword evidence="1" id="KW-0833">Ubl conjugation pathway</keyword>
<dbReference type="InterPro" id="IPR032675">
    <property type="entry name" value="LRR_dom_sf"/>
</dbReference>
<dbReference type="PANTHER" id="PTHR38926:SF5">
    <property type="entry name" value="F-BOX AND LEUCINE-RICH REPEAT PROTEIN 6"/>
    <property type="match status" value="1"/>
</dbReference>
<dbReference type="SMART" id="SM00256">
    <property type="entry name" value="FBOX"/>
    <property type="match status" value="1"/>
</dbReference>
<evidence type="ECO:0000313" key="3">
    <source>
        <dbReference type="EMBL" id="JAV19459.1"/>
    </source>
</evidence>
<dbReference type="InterPro" id="IPR036047">
    <property type="entry name" value="F-box-like_dom_sf"/>
</dbReference>
<dbReference type="CDD" id="cd09917">
    <property type="entry name" value="F-box_SF"/>
    <property type="match status" value="1"/>
</dbReference>
<evidence type="ECO:0000259" key="2">
    <source>
        <dbReference type="PROSITE" id="PS50181"/>
    </source>
</evidence>
<dbReference type="SMART" id="SM00367">
    <property type="entry name" value="LRR_CC"/>
    <property type="match status" value="1"/>
</dbReference>
<dbReference type="InterPro" id="IPR001810">
    <property type="entry name" value="F-box_dom"/>
</dbReference>
<evidence type="ECO:0000256" key="1">
    <source>
        <dbReference type="ARBA" id="ARBA00022786"/>
    </source>
</evidence>
<dbReference type="Gene3D" id="1.20.1280.50">
    <property type="match status" value="1"/>
</dbReference>
<reference evidence="3" key="1">
    <citation type="submission" date="2017-01" db="EMBL/GenBank/DDBJ databases">
        <title>A deep insight into the sialotranscriptome of adult male and female Cluex tarsalis mosquitoes.</title>
        <authorList>
            <person name="Ribeiro J.M."/>
            <person name="Moreira F."/>
            <person name="Bernard K.A."/>
            <person name="Calvo E."/>
        </authorList>
    </citation>
    <scope>NUCLEOTIDE SEQUENCE</scope>
    <source>
        <strain evidence="3">Kern County</strain>
        <tissue evidence="3">Salivary glands</tissue>
    </source>
</reference>
<dbReference type="EMBL" id="GFDL01015586">
    <property type="protein sequence ID" value="JAV19459.1"/>
    <property type="molecule type" value="Transcribed_RNA"/>
</dbReference>
<dbReference type="InterPro" id="IPR006553">
    <property type="entry name" value="Leu-rich_rpt_Cys-con_subtyp"/>
</dbReference>
<accession>A0A1Q3EVX1</accession>
<dbReference type="PANTHER" id="PTHR38926">
    <property type="entry name" value="F-BOX DOMAIN CONTAINING PROTEIN, EXPRESSED"/>
    <property type="match status" value="1"/>
</dbReference>
<protein>
    <recommendedName>
        <fullName evidence="2">F-box domain-containing protein</fullName>
    </recommendedName>
</protein>
<dbReference type="SUPFAM" id="SSF81383">
    <property type="entry name" value="F-box domain"/>
    <property type="match status" value="1"/>
</dbReference>
<dbReference type="Pfam" id="PF12937">
    <property type="entry name" value="F-box-like"/>
    <property type="match status" value="1"/>
</dbReference>
<sequence>MDQTTANALLSPSRTPGLQWLCPECHQTQTFTALQRTDIRYGADLPPELWIAIFRNLDKRSLLHVRAACHRWKNIVDQNQPLRKRFCVKFVGPVTVDDRYRPESLLPAPCAEFCRAKIISVVSWWPSFGAGLTELNFDICDIALPVLLAMLKETPNLACLTLGHVESATDEELNADFRLEKLECLYCQQIFDVFGSVFTRLRELNLESQLDDIEATIVCRFFRSVQGTLKDLDCQLIPLMLEQMASMDRLRLTKVAVRLAGGDLAVQLSQIQSSIESLNVIAFNEDLSQVGRNLTKLKEITVILLDSGFVVPSFLAEMRQLKVLRLEGFAEDVLNLNPFKSATLTHLKLERFNIDGLQAFLTNCPNLQDLELCDCLLNSWLEIFAAQFKTLRRLTIYSTKVMLNAMNVPNVLECLEELNITTCNICAEMIVELLRQCPRLAKLTLRGLDTINDEFVGVLGRFPQLKELHIYYCEITDKSLQLIAENYYHLIVKISSQKISDAAIKLLSYATRSG</sequence>
<dbReference type="Gene3D" id="3.80.10.10">
    <property type="entry name" value="Ribonuclease Inhibitor"/>
    <property type="match status" value="1"/>
</dbReference>
<feature type="domain" description="F-box" evidence="2">
    <location>
        <begin position="39"/>
        <end position="85"/>
    </location>
</feature>
<organism evidence="3">
    <name type="scientific">Culex tarsalis</name>
    <name type="common">Encephalitis mosquito</name>
    <dbReference type="NCBI Taxonomy" id="7177"/>
    <lineage>
        <taxon>Eukaryota</taxon>
        <taxon>Metazoa</taxon>
        <taxon>Ecdysozoa</taxon>
        <taxon>Arthropoda</taxon>
        <taxon>Hexapoda</taxon>
        <taxon>Insecta</taxon>
        <taxon>Pterygota</taxon>
        <taxon>Neoptera</taxon>
        <taxon>Endopterygota</taxon>
        <taxon>Diptera</taxon>
        <taxon>Nematocera</taxon>
        <taxon>Culicoidea</taxon>
        <taxon>Culicidae</taxon>
        <taxon>Culicinae</taxon>
        <taxon>Culicini</taxon>
        <taxon>Culex</taxon>
        <taxon>Culex</taxon>
    </lineage>
</organism>
<dbReference type="AlphaFoldDB" id="A0A1Q3EVX1"/>
<proteinExistence type="predicted"/>
<name>A0A1Q3EVX1_CULTA</name>
<dbReference type="SUPFAM" id="SSF52047">
    <property type="entry name" value="RNI-like"/>
    <property type="match status" value="1"/>
</dbReference>